<name>A0A8H6W9H5_9AGAR</name>
<dbReference type="InterPro" id="IPR001810">
    <property type="entry name" value="F-box_dom"/>
</dbReference>
<evidence type="ECO:0000313" key="3">
    <source>
        <dbReference type="Proteomes" id="UP000636479"/>
    </source>
</evidence>
<evidence type="ECO:0000313" key="2">
    <source>
        <dbReference type="EMBL" id="KAF7304134.1"/>
    </source>
</evidence>
<keyword evidence="3" id="KW-1185">Reference proteome</keyword>
<gene>
    <name evidence="2" type="ORF">MIND_00645000</name>
</gene>
<dbReference type="PROSITE" id="PS50181">
    <property type="entry name" value="FBOX"/>
    <property type="match status" value="1"/>
</dbReference>
<comment type="caution">
    <text evidence="2">The sequence shown here is derived from an EMBL/GenBank/DDBJ whole genome shotgun (WGS) entry which is preliminary data.</text>
</comment>
<protein>
    <recommendedName>
        <fullName evidence="1">F-box domain-containing protein</fullName>
    </recommendedName>
</protein>
<dbReference type="EMBL" id="JACAZF010000005">
    <property type="protein sequence ID" value="KAF7304134.1"/>
    <property type="molecule type" value="Genomic_DNA"/>
</dbReference>
<organism evidence="2 3">
    <name type="scientific">Mycena indigotica</name>
    <dbReference type="NCBI Taxonomy" id="2126181"/>
    <lineage>
        <taxon>Eukaryota</taxon>
        <taxon>Fungi</taxon>
        <taxon>Dikarya</taxon>
        <taxon>Basidiomycota</taxon>
        <taxon>Agaricomycotina</taxon>
        <taxon>Agaricomycetes</taxon>
        <taxon>Agaricomycetidae</taxon>
        <taxon>Agaricales</taxon>
        <taxon>Marasmiineae</taxon>
        <taxon>Mycenaceae</taxon>
        <taxon>Mycena</taxon>
    </lineage>
</organism>
<dbReference type="GeneID" id="59345701"/>
<dbReference type="RefSeq" id="XP_037221106.1">
    <property type="nucleotide sequence ID" value="XM_037363185.1"/>
</dbReference>
<sequence length="544" mass="59416">MSLHLLDLPAEVLLACLGHLPLGDILSLLALHNRSLSTLIYEAPAIQFRMEQAAHAAVETPYGRGAAAPLFARRQALRDREDRWRAFSPVDRWEVAVRDMGLYDVGEDCYALAYNDDPQRETGLFDRMEYMFLDDRGRWRAPEDITLPVVDLCVVSERDLMVVVTFAASADMCALAVHLRQLSTGAVQDGLPRKIDVTTVPERYGVPDIRVEAAGATLALACCFMNSDELDGEHDKLHVVHWPSGHAIAAVPCEVPSFVFLQDTLILAPNPLAHTLDVLAVGAETASWVLAFRLPWLRVGQRIFWETFACRGAPNPHSSPSLADDPRFSAVKTRTAFRPDPEQSLLVLMFATGPTDQPTPEPARTVVVVDRAGLAQCFQRAYERADLSEGAPLEEVPFEVWAPQAAVWLDASGMGLSGYAATGVGTRFAALSGISEADPESKHVRVLDFSAASVEHVRAQLGERGANADTCIVSEHATVRLVKPDFDLPMHDAFADVLVSALPYVDIVSREAVDWESVHLSNACIIGEKGSVDGGRVLDILHFG</sequence>
<dbReference type="OrthoDB" id="2751409at2759"/>
<accession>A0A8H6W9H5</accession>
<reference evidence="2" key="1">
    <citation type="submission" date="2020-05" db="EMBL/GenBank/DDBJ databases">
        <title>Mycena genomes resolve the evolution of fungal bioluminescence.</title>
        <authorList>
            <person name="Tsai I.J."/>
        </authorList>
    </citation>
    <scope>NUCLEOTIDE SEQUENCE</scope>
    <source>
        <strain evidence="2">171206Taipei</strain>
    </source>
</reference>
<proteinExistence type="predicted"/>
<dbReference type="AlphaFoldDB" id="A0A8H6W9H5"/>
<evidence type="ECO:0000259" key="1">
    <source>
        <dbReference type="PROSITE" id="PS50181"/>
    </source>
</evidence>
<feature type="domain" description="F-box" evidence="1">
    <location>
        <begin position="2"/>
        <end position="51"/>
    </location>
</feature>
<dbReference type="Proteomes" id="UP000636479">
    <property type="component" value="Unassembled WGS sequence"/>
</dbReference>